<dbReference type="InterPro" id="IPR038695">
    <property type="entry name" value="Saro_0823-like_sf"/>
</dbReference>
<keyword evidence="1" id="KW-0812">Transmembrane</keyword>
<proteinExistence type="predicted"/>
<comment type="caution">
    <text evidence="2">The sequence shown here is derived from an EMBL/GenBank/DDBJ whole genome shotgun (WGS) entry which is preliminary data.</text>
</comment>
<dbReference type="Proteomes" id="UP000807825">
    <property type="component" value="Unassembled WGS sequence"/>
</dbReference>
<protein>
    <submittedName>
        <fullName evidence="2">DUF192 domain-containing protein</fullName>
    </submittedName>
</protein>
<evidence type="ECO:0000313" key="2">
    <source>
        <dbReference type="EMBL" id="MBI5251961.1"/>
    </source>
</evidence>
<accession>A0A9D6V4J9</accession>
<name>A0A9D6V4J9_9BACT</name>
<reference evidence="2" key="1">
    <citation type="submission" date="2020-07" db="EMBL/GenBank/DDBJ databases">
        <title>Huge and variable diversity of episymbiotic CPR bacteria and DPANN archaea in groundwater ecosystems.</title>
        <authorList>
            <person name="He C.Y."/>
            <person name="Keren R."/>
            <person name="Whittaker M."/>
            <person name="Farag I.F."/>
            <person name="Doudna J."/>
            <person name="Cate J.H.D."/>
            <person name="Banfield J.F."/>
        </authorList>
    </citation>
    <scope>NUCLEOTIDE SEQUENCE</scope>
    <source>
        <strain evidence="2">NC_groundwater_1664_Pr3_B-0.1um_52_9</strain>
    </source>
</reference>
<dbReference type="PANTHER" id="PTHR37953">
    <property type="entry name" value="UPF0127 PROTEIN MJ1496"/>
    <property type="match status" value="1"/>
</dbReference>
<dbReference type="Pfam" id="PF02643">
    <property type="entry name" value="DUF192"/>
    <property type="match status" value="1"/>
</dbReference>
<evidence type="ECO:0000256" key="1">
    <source>
        <dbReference type="SAM" id="Phobius"/>
    </source>
</evidence>
<dbReference type="InterPro" id="IPR003795">
    <property type="entry name" value="DUF192"/>
</dbReference>
<dbReference type="AlphaFoldDB" id="A0A9D6V4J9"/>
<organism evidence="2 3">
    <name type="scientific">Desulfomonile tiedjei</name>
    <dbReference type="NCBI Taxonomy" id="2358"/>
    <lineage>
        <taxon>Bacteria</taxon>
        <taxon>Pseudomonadati</taxon>
        <taxon>Thermodesulfobacteriota</taxon>
        <taxon>Desulfomonilia</taxon>
        <taxon>Desulfomonilales</taxon>
        <taxon>Desulfomonilaceae</taxon>
        <taxon>Desulfomonile</taxon>
    </lineage>
</organism>
<sequence length="160" mass="17884">MYSWHNLERRTSIILRAVLVGIVFSLCWSLPLSALENPGGKMQTVSVTLGAKTIRATLANTPQSRIQGLLGWTSIDEDSGMLLDFIADTNSAVHMQGMKFPIDAIWVDSKDEIKVIYREIQPDKGLVYPSMVPCRYCLEVKAGFCKKYGVQIGQKVRFAE</sequence>
<keyword evidence="1" id="KW-0472">Membrane</keyword>
<dbReference type="Gene3D" id="2.60.120.1140">
    <property type="entry name" value="Protein of unknown function DUF192"/>
    <property type="match status" value="1"/>
</dbReference>
<keyword evidence="1" id="KW-1133">Transmembrane helix</keyword>
<feature type="transmembrane region" description="Helical" evidence="1">
    <location>
        <begin position="13"/>
        <end position="35"/>
    </location>
</feature>
<dbReference type="PANTHER" id="PTHR37953:SF1">
    <property type="entry name" value="UPF0127 PROTEIN MJ1496"/>
    <property type="match status" value="1"/>
</dbReference>
<evidence type="ECO:0000313" key="3">
    <source>
        <dbReference type="Proteomes" id="UP000807825"/>
    </source>
</evidence>
<dbReference type="EMBL" id="JACRDE010000546">
    <property type="protein sequence ID" value="MBI5251961.1"/>
    <property type="molecule type" value="Genomic_DNA"/>
</dbReference>
<gene>
    <name evidence="2" type="ORF">HY912_20910</name>
</gene>